<proteinExistence type="inferred from homology"/>
<sequence length="273" mass="29585">MNAADTAPCLSTMSAVALFVRTRLCTSSALALAQCSACRAAAIRASLATQQSRSYAKPAKKSKSKEDAASHKKGGKGVSTDDLVPASQRIASSADYKNTESKMQGVLEWYRKEVAALETRATGRVTPAVLSPVRVKLPGATDARGVRLEEVATVGVKDGTTLLVTVFEEHTLKYVEQAIYDAKLPSITPQKVDTRTIKIPIPKPTVETRNALYTTASRQAEDVRVQLRKLHQALLKKADINKHSADFSTYQALNDQCMSELEQILAHLKKSTG</sequence>
<dbReference type="GO" id="GO:0005739">
    <property type="term" value="C:mitochondrion"/>
    <property type="evidence" value="ECO:0007669"/>
    <property type="project" value="TreeGrafter"/>
</dbReference>
<evidence type="ECO:0000313" key="6">
    <source>
        <dbReference type="EMBL" id="TBU61155.1"/>
    </source>
</evidence>
<dbReference type="GO" id="GO:0006412">
    <property type="term" value="P:translation"/>
    <property type="evidence" value="ECO:0007669"/>
    <property type="project" value="UniProtKB-KW"/>
</dbReference>
<evidence type="ECO:0000256" key="2">
    <source>
        <dbReference type="ARBA" id="ARBA00022917"/>
    </source>
</evidence>
<dbReference type="EMBL" id="ML145100">
    <property type="protein sequence ID" value="TBU61155.1"/>
    <property type="molecule type" value="Genomic_DNA"/>
</dbReference>
<feature type="region of interest" description="Disordered" evidence="4">
    <location>
        <begin position="53"/>
        <end position="82"/>
    </location>
</feature>
<protein>
    <submittedName>
        <fullName evidence="6">Ribosome recycling factor domain-containing protein</fullName>
    </submittedName>
</protein>
<keyword evidence="7" id="KW-1185">Reference proteome</keyword>
<evidence type="ECO:0000256" key="4">
    <source>
        <dbReference type="SAM" id="MobiDB-lite"/>
    </source>
</evidence>
<feature type="non-terminal residue" evidence="6">
    <location>
        <position position="1"/>
    </location>
</feature>
<dbReference type="InterPro" id="IPR036191">
    <property type="entry name" value="RRF_sf"/>
</dbReference>
<comment type="function">
    <text evidence="3">Necessary for protein synthesis in mitochondria. Functions as a ribosome recycling factor in mitochondria.</text>
</comment>
<reference evidence="6 7" key="1">
    <citation type="submission" date="2019-01" db="EMBL/GenBank/DDBJ databases">
        <title>Draft genome sequences of three monokaryotic isolates of the white-rot basidiomycete fungus Dichomitus squalens.</title>
        <authorList>
            <consortium name="DOE Joint Genome Institute"/>
            <person name="Lopez S.C."/>
            <person name="Andreopoulos B."/>
            <person name="Pangilinan J."/>
            <person name="Lipzen A."/>
            <person name="Riley R."/>
            <person name="Ahrendt S."/>
            <person name="Ng V."/>
            <person name="Barry K."/>
            <person name="Daum C."/>
            <person name="Grigoriev I.V."/>
            <person name="Hilden K.S."/>
            <person name="Makela M.R."/>
            <person name="de Vries R.P."/>
        </authorList>
    </citation>
    <scope>NUCLEOTIDE SEQUENCE [LARGE SCALE GENOMIC DNA]</scope>
    <source>
        <strain evidence="6 7">CBS 464.89</strain>
    </source>
</reference>
<dbReference type="InterPro" id="IPR023584">
    <property type="entry name" value="Ribosome_recyc_fac_dom"/>
</dbReference>
<evidence type="ECO:0000313" key="7">
    <source>
        <dbReference type="Proteomes" id="UP000292082"/>
    </source>
</evidence>
<evidence type="ECO:0000259" key="5">
    <source>
        <dbReference type="Pfam" id="PF01765"/>
    </source>
</evidence>
<dbReference type="STRING" id="114155.A0A4Q9Q234"/>
<evidence type="ECO:0000256" key="3">
    <source>
        <dbReference type="ARBA" id="ARBA00024909"/>
    </source>
</evidence>
<comment type="similarity">
    <text evidence="1">Belongs to the RRF family.</text>
</comment>
<dbReference type="PANTHER" id="PTHR20982:SF3">
    <property type="entry name" value="MITOCHONDRIAL RIBOSOME RECYCLING FACTOR PSEUDO 1"/>
    <property type="match status" value="1"/>
</dbReference>
<evidence type="ECO:0000256" key="1">
    <source>
        <dbReference type="ARBA" id="ARBA00005912"/>
    </source>
</evidence>
<gene>
    <name evidence="6" type="ORF">BD310DRAFT_921611</name>
</gene>
<accession>A0A4Q9Q234</accession>
<dbReference type="PANTHER" id="PTHR20982">
    <property type="entry name" value="RIBOSOME RECYCLING FACTOR"/>
    <property type="match status" value="1"/>
</dbReference>
<dbReference type="Proteomes" id="UP000292082">
    <property type="component" value="Unassembled WGS sequence"/>
</dbReference>
<dbReference type="GO" id="GO:0043023">
    <property type="term" value="F:ribosomal large subunit binding"/>
    <property type="evidence" value="ECO:0007669"/>
    <property type="project" value="TreeGrafter"/>
</dbReference>
<dbReference type="Gene3D" id="1.10.132.20">
    <property type="entry name" value="Ribosome-recycling factor"/>
    <property type="match status" value="1"/>
</dbReference>
<feature type="domain" description="Ribosome recycling factor" evidence="5">
    <location>
        <begin position="117"/>
        <end position="269"/>
    </location>
</feature>
<organism evidence="6 7">
    <name type="scientific">Dichomitus squalens</name>
    <dbReference type="NCBI Taxonomy" id="114155"/>
    <lineage>
        <taxon>Eukaryota</taxon>
        <taxon>Fungi</taxon>
        <taxon>Dikarya</taxon>
        <taxon>Basidiomycota</taxon>
        <taxon>Agaricomycotina</taxon>
        <taxon>Agaricomycetes</taxon>
        <taxon>Polyporales</taxon>
        <taxon>Polyporaceae</taxon>
        <taxon>Dichomitus</taxon>
    </lineage>
</organism>
<dbReference type="Pfam" id="PF01765">
    <property type="entry name" value="RRF"/>
    <property type="match status" value="1"/>
</dbReference>
<dbReference type="SUPFAM" id="SSF55194">
    <property type="entry name" value="Ribosome recycling factor, RRF"/>
    <property type="match status" value="1"/>
</dbReference>
<dbReference type="Gene3D" id="3.30.1360.40">
    <property type="match status" value="1"/>
</dbReference>
<name>A0A4Q9Q234_9APHY</name>
<dbReference type="AlphaFoldDB" id="A0A4Q9Q234"/>
<keyword evidence="2" id="KW-0648">Protein biosynthesis</keyword>
<dbReference type="InterPro" id="IPR002661">
    <property type="entry name" value="Ribosome_recyc_fac"/>
</dbReference>